<keyword evidence="4" id="KW-1185">Reference proteome</keyword>
<organism evidence="3 4">
    <name type="scientific">Stylosanthes scabra</name>
    <dbReference type="NCBI Taxonomy" id="79078"/>
    <lineage>
        <taxon>Eukaryota</taxon>
        <taxon>Viridiplantae</taxon>
        <taxon>Streptophyta</taxon>
        <taxon>Embryophyta</taxon>
        <taxon>Tracheophyta</taxon>
        <taxon>Spermatophyta</taxon>
        <taxon>Magnoliopsida</taxon>
        <taxon>eudicotyledons</taxon>
        <taxon>Gunneridae</taxon>
        <taxon>Pentapetalae</taxon>
        <taxon>rosids</taxon>
        <taxon>fabids</taxon>
        <taxon>Fabales</taxon>
        <taxon>Fabaceae</taxon>
        <taxon>Papilionoideae</taxon>
        <taxon>50 kb inversion clade</taxon>
        <taxon>dalbergioids sensu lato</taxon>
        <taxon>Dalbergieae</taxon>
        <taxon>Pterocarpus clade</taxon>
        <taxon>Stylosanthes</taxon>
    </lineage>
</organism>
<proteinExistence type="predicted"/>
<sequence length="217" mass="24825">MRTPVKNYDKLYFIYGQDRATGNIAKTAKERNRSMDMMKETINLNDNDFQEIEGESNDWQATPWSTSVAAGNSPDICNSNQSNGANGNQRGTKRKASTSGLLEADMERMSKGIQGLTETLKDGNKYYDRSLDIAEKQAETTEKQLMLAERQVMIAKEQIQVAKIHAQAVERGITFLEQSRVRVYSENNVYNELKKLGVVDEIFRRCYRFLCRDERAK</sequence>
<gene>
    <name evidence="3" type="ORF">PIB30_029480</name>
</gene>
<feature type="compositionally biased region" description="Low complexity" evidence="2">
    <location>
        <begin position="78"/>
        <end position="89"/>
    </location>
</feature>
<reference evidence="3 4" key="1">
    <citation type="journal article" date="2023" name="Plants (Basel)">
        <title>Bridging the Gap: Combining Genomics and Transcriptomics Approaches to Understand Stylosanthes scabra, an Orphan Legume from the Brazilian Caatinga.</title>
        <authorList>
            <person name="Ferreira-Neto J.R.C."/>
            <person name="da Silva M.D."/>
            <person name="Binneck E."/>
            <person name="de Melo N.F."/>
            <person name="da Silva R.H."/>
            <person name="de Melo A.L.T.M."/>
            <person name="Pandolfi V."/>
            <person name="Bustamante F.O."/>
            <person name="Brasileiro-Vidal A.C."/>
            <person name="Benko-Iseppon A.M."/>
        </authorList>
    </citation>
    <scope>NUCLEOTIDE SEQUENCE [LARGE SCALE GENOMIC DNA]</scope>
    <source>
        <tissue evidence="3">Leaves</tissue>
    </source>
</reference>
<evidence type="ECO:0000313" key="4">
    <source>
        <dbReference type="Proteomes" id="UP001341840"/>
    </source>
</evidence>
<dbReference type="Proteomes" id="UP001341840">
    <property type="component" value="Unassembled WGS sequence"/>
</dbReference>
<dbReference type="EMBL" id="JASCZI010030328">
    <property type="protein sequence ID" value="MED6121363.1"/>
    <property type="molecule type" value="Genomic_DNA"/>
</dbReference>
<evidence type="ECO:0000313" key="3">
    <source>
        <dbReference type="EMBL" id="MED6121363.1"/>
    </source>
</evidence>
<comment type="caution">
    <text evidence="3">The sequence shown here is derived from an EMBL/GenBank/DDBJ whole genome shotgun (WGS) entry which is preliminary data.</text>
</comment>
<accession>A0ABU6RBJ4</accession>
<evidence type="ECO:0000256" key="2">
    <source>
        <dbReference type="SAM" id="MobiDB-lite"/>
    </source>
</evidence>
<feature type="coiled-coil region" evidence="1">
    <location>
        <begin position="131"/>
        <end position="158"/>
    </location>
</feature>
<protein>
    <submittedName>
        <fullName evidence="3">Uncharacterized protein</fullName>
    </submittedName>
</protein>
<feature type="region of interest" description="Disordered" evidence="2">
    <location>
        <begin position="62"/>
        <end position="102"/>
    </location>
</feature>
<name>A0ABU6RBJ4_9FABA</name>
<keyword evidence="1" id="KW-0175">Coiled coil</keyword>
<evidence type="ECO:0000256" key="1">
    <source>
        <dbReference type="SAM" id="Coils"/>
    </source>
</evidence>